<accession>A0A6C2C926</accession>
<organism evidence="4 5">
    <name type="scientific">Weissella muntiaci</name>
    <dbReference type="NCBI Taxonomy" id="2508881"/>
    <lineage>
        <taxon>Bacteria</taxon>
        <taxon>Bacillati</taxon>
        <taxon>Bacillota</taxon>
        <taxon>Bacilli</taxon>
        <taxon>Lactobacillales</taxon>
        <taxon>Lactobacillaceae</taxon>
        <taxon>Weissella</taxon>
    </lineage>
</organism>
<dbReference type="Pfam" id="PF13731">
    <property type="entry name" value="WxL"/>
    <property type="match status" value="1"/>
</dbReference>
<dbReference type="AlphaFoldDB" id="A0A6C2C926"/>
<sequence length="272" mass="27775">MKKVLGLTLATALTASVLGSVSAMAATVNSYTSNGQIGFIASTDPTDPKDPLNPTDPVDPIDPTDPTKPVTPGTNGPLSLDFASSLDFGVQKITTADETYQAASQQYAHADGSKSFGPDYAQITDNRGTFQGWTLSVAQQGDFKTTSGAVLNGAQVTLGNDNHVTASVLDGSVSNVDTATLNPDGSSVNVMSGAAASAGSTNGTSGTHLLDFGTAASLKNDQVSWKADNTTVARPSTDSDVTLAVPGTTAKMADTYTTTFLWTLGDTPTAVK</sequence>
<comment type="caution">
    <text evidence="4">The sequence shown here is derived from an EMBL/GenBank/DDBJ whole genome shotgun (WGS) entry which is preliminary data.</text>
</comment>
<proteinExistence type="predicted"/>
<feature type="signal peptide" evidence="2">
    <location>
        <begin position="1"/>
        <end position="25"/>
    </location>
</feature>
<feature type="chain" id="PRO_5025404780" evidence="2">
    <location>
        <begin position="26"/>
        <end position="272"/>
    </location>
</feature>
<dbReference type="OrthoDB" id="2339326at2"/>
<dbReference type="InterPro" id="IPR027994">
    <property type="entry name" value="WxL_dom"/>
</dbReference>
<name>A0A6C2C926_9LACO</name>
<evidence type="ECO:0000256" key="2">
    <source>
        <dbReference type="SAM" id="SignalP"/>
    </source>
</evidence>
<feature type="domain" description="WxL" evidence="3">
    <location>
        <begin position="27"/>
        <end position="268"/>
    </location>
</feature>
<keyword evidence="5" id="KW-1185">Reference proteome</keyword>
<dbReference type="RefSeq" id="WP_148622657.1">
    <property type="nucleotide sequence ID" value="NZ_SDGZ01000014.1"/>
</dbReference>
<dbReference type="Proteomes" id="UP000371977">
    <property type="component" value="Unassembled WGS sequence"/>
</dbReference>
<feature type="region of interest" description="Disordered" evidence="1">
    <location>
        <begin position="41"/>
        <end position="74"/>
    </location>
</feature>
<gene>
    <name evidence="4" type="ORF">ESZ50_05860</name>
</gene>
<dbReference type="EMBL" id="SDGZ01000014">
    <property type="protein sequence ID" value="TYC49665.1"/>
    <property type="molecule type" value="Genomic_DNA"/>
</dbReference>
<protein>
    <submittedName>
        <fullName evidence="4">WxL domain-containing protein</fullName>
    </submittedName>
</protein>
<evidence type="ECO:0000313" key="5">
    <source>
        <dbReference type="Proteomes" id="UP000371977"/>
    </source>
</evidence>
<evidence type="ECO:0000256" key="1">
    <source>
        <dbReference type="SAM" id="MobiDB-lite"/>
    </source>
</evidence>
<evidence type="ECO:0000259" key="3">
    <source>
        <dbReference type="Pfam" id="PF13731"/>
    </source>
</evidence>
<keyword evidence="2" id="KW-0732">Signal</keyword>
<evidence type="ECO:0000313" key="4">
    <source>
        <dbReference type="EMBL" id="TYC49665.1"/>
    </source>
</evidence>
<reference evidence="4 5" key="1">
    <citation type="submission" date="2019-01" db="EMBL/GenBank/DDBJ databases">
        <title>Weissella sp. nov., a novel lactic acid bacterium isolated from animal feces.</title>
        <authorList>
            <person name="Wang L.-T."/>
        </authorList>
    </citation>
    <scope>NUCLEOTIDE SEQUENCE [LARGE SCALE GENOMIC DNA]</scope>
    <source>
        <strain evidence="4 5">8H-2</strain>
    </source>
</reference>